<name>A0AAE3H8L6_9BACT</name>
<dbReference type="EMBL" id="RJUF01000196">
    <property type="protein sequence ID" value="MCP9766216.1"/>
    <property type="molecule type" value="Genomic_DNA"/>
</dbReference>
<sequence length="246" mass="28101">MYSYIYKILRPIELKYLLSIFIFLALFTSVYDADAQGSKKFITFSGFVIDGSNDEPLPGAYVINDRAGRGVFTNSKGYFILDVFPGDSILFSYLGFRKQYHIIPKSVGLDYSAVVELSIDAKMLKEVKVYPFRTEEEFKTAFLEMELPNAKEREIIEKNYSNENIKRMAANQAMGSVGNYRYAMDQQLMHLQGQKQITQNPLTNPFAWGNFIRSVKNGSLTDKSWKKGSYIPTEKGTRDNIFKGSN</sequence>
<protein>
    <submittedName>
        <fullName evidence="1">Carboxypeptidase-like regulatory domain-containing protein</fullName>
    </submittedName>
</protein>
<dbReference type="InterPro" id="IPR008969">
    <property type="entry name" value="CarboxyPept-like_regulatory"/>
</dbReference>
<dbReference type="AlphaFoldDB" id="A0AAE3H8L6"/>
<accession>A0AAE3H8L6</accession>
<dbReference type="Proteomes" id="UP001204144">
    <property type="component" value="Unassembled WGS sequence"/>
</dbReference>
<keyword evidence="1" id="KW-0645">Protease</keyword>
<evidence type="ECO:0000313" key="1">
    <source>
        <dbReference type="EMBL" id="MCP9766216.1"/>
    </source>
</evidence>
<comment type="caution">
    <text evidence="1">The sequence shown here is derived from an EMBL/GenBank/DDBJ whole genome shotgun (WGS) entry which is preliminary data.</text>
</comment>
<dbReference type="GO" id="GO:0004180">
    <property type="term" value="F:carboxypeptidase activity"/>
    <property type="evidence" value="ECO:0007669"/>
    <property type="project" value="UniProtKB-KW"/>
</dbReference>
<gene>
    <name evidence="1" type="ORF">EGI31_25035</name>
</gene>
<keyword evidence="1" id="KW-0378">Hydrolase</keyword>
<organism evidence="1 2">
    <name type="scientific">Lacihabitans soyangensis</name>
    <dbReference type="NCBI Taxonomy" id="869394"/>
    <lineage>
        <taxon>Bacteria</taxon>
        <taxon>Pseudomonadati</taxon>
        <taxon>Bacteroidota</taxon>
        <taxon>Cytophagia</taxon>
        <taxon>Cytophagales</taxon>
        <taxon>Leadbetterellaceae</taxon>
        <taxon>Lacihabitans</taxon>
    </lineage>
</organism>
<dbReference type="Pfam" id="PF13715">
    <property type="entry name" value="CarbopepD_reg_2"/>
    <property type="match status" value="1"/>
</dbReference>
<dbReference type="SUPFAM" id="SSF49464">
    <property type="entry name" value="Carboxypeptidase regulatory domain-like"/>
    <property type="match status" value="1"/>
</dbReference>
<keyword evidence="1" id="KW-0121">Carboxypeptidase</keyword>
<evidence type="ECO:0000313" key="2">
    <source>
        <dbReference type="Proteomes" id="UP001204144"/>
    </source>
</evidence>
<proteinExistence type="predicted"/>
<keyword evidence="2" id="KW-1185">Reference proteome</keyword>
<reference evidence="1 2" key="1">
    <citation type="submission" date="2018-11" db="EMBL/GenBank/DDBJ databases">
        <title>Novel bacteria species description.</title>
        <authorList>
            <person name="Han J.-H."/>
        </authorList>
    </citation>
    <scope>NUCLEOTIDE SEQUENCE [LARGE SCALE GENOMIC DNA]</scope>
    <source>
        <strain evidence="1 2">KCTC23259</strain>
    </source>
</reference>